<keyword evidence="2" id="KW-0349">Heme</keyword>
<feature type="compositionally biased region" description="Low complexity" evidence="6">
    <location>
        <begin position="3136"/>
        <end position="3162"/>
    </location>
</feature>
<comment type="caution">
    <text evidence="7">The sequence shown here is derived from an EMBL/GenBank/DDBJ whole genome shotgun (WGS) entry which is preliminary data.</text>
</comment>
<dbReference type="GO" id="GO:0019825">
    <property type="term" value="F:oxygen binding"/>
    <property type="evidence" value="ECO:0007669"/>
    <property type="project" value="InterPro"/>
</dbReference>
<feature type="region of interest" description="Disordered" evidence="6">
    <location>
        <begin position="3330"/>
        <end position="3360"/>
    </location>
</feature>
<organism evidence="7 8">
    <name type="scientific">Perkinsus olseni</name>
    <name type="common">Perkinsus atlanticus</name>
    <dbReference type="NCBI Taxonomy" id="32597"/>
    <lineage>
        <taxon>Eukaryota</taxon>
        <taxon>Sar</taxon>
        <taxon>Alveolata</taxon>
        <taxon>Perkinsozoa</taxon>
        <taxon>Perkinsea</taxon>
        <taxon>Perkinsida</taxon>
        <taxon>Perkinsidae</taxon>
        <taxon>Perkinsus</taxon>
    </lineage>
</organism>
<feature type="region of interest" description="Disordered" evidence="6">
    <location>
        <begin position="3136"/>
        <end position="3225"/>
    </location>
</feature>
<evidence type="ECO:0000256" key="2">
    <source>
        <dbReference type="ARBA" id="ARBA00022617"/>
    </source>
</evidence>
<keyword evidence="3" id="KW-0479">Metal-binding</keyword>
<feature type="compositionally biased region" description="Low complexity" evidence="6">
    <location>
        <begin position="3012"/>
        <end position="3024"/>
    </location>
</feature>
<feature type="compositionally biased region" description="Basic and acidic residues" evidence="6">
    <location>
        <begin position="3164"/>
        <end position="3174"/>
    </location>
</feature>
<feature type="region of interest" description="Disordered" evidence="6">
    <location>
        <begin position="3605"/>
        <end position="3677"/>
    </location>
</feature>
<feature type="compositionally biased region" description="Basic residues" evidence="6">
    <location>
        <begin position="3638"/>
        <end position="3651"/>
    </location>
</feature>
<dbReference type="EMBL" id="JABANP010000028">
    <property type="protein sequence ID" value="KAF4694784.1"/>
    <property type="molecule type" value="Genomic_DNA"/>
</dbReference>
<name>A0A7J6PEZ3_PEROL</name>
<keyword evidence="1" id="KW-0813">Transport</keyword>
<feature type="compositionally biased region" description="Low complexity" evidence="6">
    <location>
        <begin position="3611"/>
        <end position="3626"/>
    </location>
</feature>
<evidence type="ECO:0000256" key="3">
    <source>
        <dbReference type="ARBA" id="ARBA00022723"/>
    </source>
</evidence>
<evidence type="ECO:0000256" key="1">
    <source>
        <dbReference type="ARBA" id="ARBA00022448"/>
    </source>
</evidence>
<dbReference type="InterPro" id="IPR009050">
    <property type="entry name" value="Globin-like_sf"/>
</dbReference>
<dbReference type="Pfam" id="PF01152">
    <property type="entry name" value="Bac_globin"/>
    <property type="match status" value="6"/>
</dbReference>
<evidence type="ECO:0000256" key="4">
    <source>
        <dbReference type="ARBA" id="ARBA00023004"/>
    </source>
</evidence>
<protein>
    <submittedName>
        <fullName evidence="7">Uncharacterized protein</fullName>
    </submittedName>
</protein>
<dbReference type="PROSITE" id="PS50092">
    <property type="entry name" value="TSP1"/>
    <property type="match status" value="1"/>
</dbReference>
<evidence type="ECO:0000256" key="5">
    <source>
        <dbReference type="SAM" id="Coils"/>
    </source>
</evidence>
<feature type="region of interest" description="Disordered" evidence="6">
    <location>
        <begin position="3899"/>
        <end position="3928"/>
    </location>
</feature>
<feature type="region of interest" description="Disordered" evidence="6">
    <location>
        <begin position="3770"/>
        <end position="3832"/>
    </location>
</feature>
<feature type="coiled-coil region" evidence="5">
    <location>
        <begin position="54"/>
        <end position="85"/>
    </location>
</feature>
<evidence type="ECO:0000313" key="7">
    <source>
        <dbReference type="EMBL" id="KAF4694784.1"/>
    </source>
</evidence>
<accession>A0A7J6PEZ3</accession>
<dbReference type="Gene3D" id="1.10.490.10">
    <property type="entry name" value="Globins"/>
    <property type="match status" value="8"/>
</dbReference>
<evidence type="ECO:0000256" key="6">
    <source>
        <dbReference type="SAM" id="MobiDB-lite"/>
    </source>
</evidence>
<dbReference type="InterPro" id="IPR012292">
    <property type="entry name" value="Globin/Proto"/>
</dbReference>
<dbReference type="Proteomes" id="UP000541610">
    <property type="component" value="Unassembled WGS sequence"/>
</dbReference>
<dbReference type="InterPro" id="IPR036383">
    <property type="entry name" value="TSP1_rpt_sf"/>
</dbReference>
<dbReference type="InterPro" id="IPR001486">
    <property type="entry name" value="Hemoglobin_trunc"/>
</dbReference>
<reference evidence="7 8" key="1">
    <citation type="submission" date="2020-04" db="EMBL/GenBank/DDBJ databases">
        <title>Perkinsus olseni comparative genomics.</title>
        <authorList>
            <person name="Bogema D.R."/>
        </authorList>
    </citation>
    <scope>NUCLEOTIDE SEQUENCE [LARGE SCALE GENOMIC DNA]</scope>
    <source>
        <strain evidence="7">00978-12</strain>
    </source>
</reference>
<sequence length="4001" mass="431358">MSFDPARMVKDFERTAGDVAAVKQKLGGMLDKLKVMKVSAEKAAKEKPFVPASKKHLLQLRESAAKKLEELADAAKIAEQNAKNRKKGGGLDLGFLALKKIGKDDKRNTLYERLGGDLSLETAIGMVYSRAVKDTRTRAFFEKNPMKMAMIKKRMQQFLTGFLGGRSQYDEDNLKPAHYYINVTDYHFDAVQEMFKEAFQSMGVHPDAVRDGMQRIGQARKDITAGGISIKIEGVLWSRMGKVDGFALIMDKVYELVSVDVRLKMIFKGYDLEKIKKAQTSFLGEALGGPKKYEGSDLATVHRDLGLNDYILDCFLMNFEKRLSTVVLRTSPFCCGILDILSGVGVNEESVDEVMVTLEGFRSDILARERGISAAQKIVDGRTIFERVGGQMVVESIVETMFSGILRDPRVLFFFSMEAARVEKLKEMMVMFLVGLFGGPQKYDASTIRKVHYPLNITDFHVDCILENLTVACELNDLDASLADDITEVVSRARPSVTMGCTVRLELARKRTESAGTQGLWSQLGESKGLEAFVDRLYDSLQADERVKHFFAGSKLEELKRNQCTYLKQVFGGTVEYDGRDLPTIHANIRVSDFHFDSFPRACPEGVRQCIVLLETVRDSVVHPSLRDHDVRKVQEAANRKPLYDRLGGERTVTMVVEEVYGRALTDDRLRSFFEKNKAKVQSIKKKMAQYICGAIGGPSAYDVADMKPAHYSMNITSFHFDAVIEILREVMHQMDIPSGDAAQVSRALQGARENVCTGYIVRTEIAKRSLAKGLRPDVQKVLQQSAGVGRDRPRAFLRLGESEGLARIFDMVYSMAVNDQRIKHFFEKDADRIKQGQLVFTINQLGGPKTYEGRDLLDIHLGLGVGFCAALMVLDPEVIRLRTTILTVLLVYSVEPYRGAGIEDGTIDEALIALEPLRRSVLGRTEEDEFRALAFKQGQSVIDRMGGDMSLETFVDFLYQAAVGDDRIRYYLDKGPAKLKQIQKKVYQYLSGAFGGPRYSSDAWFDVDTSRGLICIRLDFLLLFDVIAAGGCDRRQVLRVFAVVVQYNSADLKPAHYGLNLTNFHFDAFLEAMVAAAQQLELPEDVTDDALIIVNRVRTDVTTGEEAERRHQSEEESLYQRLGLADGMNDFVDRLYEVVVRDKRLNNFFNAAKLAVIRKGQTQYLTQVFGGPSSEYKGRTLEEIHSVLSMSDYHLDCFFSDVERALRDLGQSSDMIDEVIVRLEDLRDHILKAYYSRMGYKLRSSFVINHHLRCPNRQALLRCIIAVVVAFAPRDVASAVVYSSLSASPVSPSAGTLFNVTLAGSGFNASNSMAIVNSSSTCTDAGLMIFPSSPCTATGSSLSCENFQLYITGTYTVCVCPWSVCSTAAGTHTYNESLANINVLPRTDYCPISVSPSDSMSTVIAGDTGSIVLAGTGFQAADRIKLVYPSASHTSPCSTSEEYVNVTVDLSTLAPSSSGSSLLRWDSVVVLKPAVLDVCYCSPATAMQCLVYGGTLTVLGPSPDQTHAPLSAGLAGAITIEGTGLNSLSRVKVLPASQVCGSSASDSAGLLSIPTSPSLDANGSVVYNNTLFEAPGSYRLCWCGKMTMPECRICCVSPWDYSVDAGMVDVTGPEGNIIVTPPAGLGSPFDIPIRGTGLALGDRIRVIKFADPCSTSSAVQNDAGVVVPPAGRPNVRQHIWRGFLSTGTYLVWSSVVIGVPGNYKICYCASLGDNCAIFPVNIGIINSNTGPLVILPAASTKVTSGVPFSIQIQNRGVSVEAMAMRMRIVATNVLCGRFGASTNHIAVGKRVPEKVCRSNVCSDISVRGPPTSVLGPDLDTLEWDQVTVTGSGTYKICTCPSGPCTEDAHFLVESGSLAVIGVADTGREFVCSAYTAGCSVRVAMDDEAVLSDGSGGLVILPSWGTCSNDDPVLNTVFSEGTRLTGTRYSSTVVQFEAGIPRQVGVFNLCWCPGVSSCTELSDYTVPAGSLRSKGLTTHSTVQVCYLRVNCKVVVSGDVTISDRLVAVDAINGFHIGHARQEHTASTTTPSTAAPITAVSLPMVRATSTLQPSDSETKTITVSLGIPLVFGSYKLCHCDGMADCSAADQFVSNAGRVVIRGPSFGASLWSCDQGVQCLLQATADGFAADDGILLVNENEECGMSRAAVLTSSPSYLGTVHSLNDDQTQATFIVDQIEWPGRYKVCYCAFVSSAGGRACDGSDGMEHFEAPIGTVVVAGSISEISIRQAPFSTVQVASVGVYAVASGGSVVCSALSGPTVNGTAPTHAQVREACEGDDGTEGPTCLGVHQAQESLIAGLNLVHIDLSGADNLTRAHVWCFHTEHCPDTEEECLALPLNGDGVVVPLQSEIRPDKQAFDAVIHVPFSIHVPFASIHQSNYGTREWARLKIAFEEDCAVASPASSVVGLSCANAVSCSTPPSSISLLGMTWSNITVTRAVPAGVDDELQVCYCDRLSSATGACSPWMHLGSPFTVITITGRLLRPDNRVMVVDGGIMQANAAQQSSCGLPPSNGSFAASIPYLEVAAMTNVSDGMLSQEFKVPQLTANGLYYVCWCGSPPCDAAFLFSVEIASIVVEERVDCVVGDWWAAGDCSKPCGTGSQAFRRNILVTSRGGGTACPIESLLAKTVQCNTDLCPVAVVESATTVPPDITAGVPFKVVVDGDKLSPAEDRVMLFSAASAQCGADNATHYGGAACNYDGHHDQRLVCGDGVSSIRITNEATVRVCICDYDYIASKIATSGAVASEVVEPCSKASHYELQPVTGGVIQVGPSSDFGLYVGPDGPASEASSTWPVILVAALVCMLAAAGALALYRRSKRKEKQNLATTDDSTTTMLGDDDLPSFDFIKQWDDYYVSIGYKRGTAFEMFGITPEGLTAPKPLAILDTVPTPPRSRTASFGALYAPSMYEARPPLPQLMAPPSMPMRPMTPPMEYALPPPTPMLALPAYPYDGQPVYWDDPYGRPDSPPEVALPRPLTPRTAAASFLNQELSPLPAWQGEADGESNLKEGDEDDQDRATASESPSSPSTSNINRKVSGLGLSGRWNVLARRKKRGSWTTTRGGPLSARAYAFGQRLSVLVASLMSSGRKGLAALGQSFTSHKKEMFDALWSRSKRDKVVPLPLTDDHAKVIVIVVCPADWASGSGSADSGRPECAATTSTATAAPAAPKNVDEDVDHPAGEDPSAGSVESKALLSVPGGPEDGVPSTKTEAPAERQQQVTLSSAAEGADEPVPAATVDDTVEQPEVGPAHSDVNGWSYPWLAAGRGSGQGPSRTDTQICGKPLAKQPLCPGGPQRRFPLLTRPLLCPLPYPYQEVSRPRSKWKEVLMAVPLLRRKPLHPRGHKAPPPPLKIGERGEEASEPDPLDLSATSSLLKYKPAESPPKSPKGKFSLGRMAESNRAAGILGNLERSAPSTPRRHRVRPIIFFQPLLLRCLTEGPVRLEVEFRPGPQAGSPVEALVGSLPHHPIVHDFYPCIIARLVPLAPCPLPIAVRATTKWHSVVNKAVIDLAAVGKSTMAGGEPKSNGGRSSACLPSDLPVRAHRRVRSAITRAREGLPELKQRLDGCLSSSRKTWKGVKTRMKYLRHGPPLKTSTGVGTEPRPCRDAVVMAAAPTEDGSPSVESLSSALLSVPSGKDEPESSLPVRRSHGTSRYQRGKRFPATQEGGGAPPGRNGPSQSTKVDRLVQTDEAVDESKQSYAALVDAYCSYKVEVTARILALGDKWAGEAGRVVLGRVWSAWRRWCMGEEIERLNEGLSQRARHEEDLHATVEQLRRKLAERHERNGTPRPTTPRGLPQKPVPPPAGARELESPARSRPESPPSVGSLPAPQRAQHPLTPRRTSGVELYQGPVFVPASPRRAPVGVPRPLPAMVDASQVPWAASLDSTVTRGRTEDKPLAVESTSGTAAAMHSTDASIDRRQIGQGTTRPVGSFESGVSDKATASTKSQPLEHAASPYHFNELLVRKVLERGREVSDRSRVKAEDFKQKLDALKRLEEAVFTKPKFTGMPS</sequence>
<proteinExistence type="predicted"/>
<dbReference type="SUPFAM" id="SSF46458">
    <property type="entry name" value="Globin-like"/>
    <property type="match status" value="8"/>
</dbReference>
<dbReference type="OrthoDB" id="422454at2759"/>
<gene>
    <name evidence="7" type="ORF">FOZ60_006938</name>
</gene>
<evidence type="ECO:0000313" key="8">
    <source>
        <dbReference type="Proteomes" id="UP000541610"/>
    </source>
</evidence>
<keyword evidence="4" id="KW-0408">Iron</keyword>
<keyword evidence="5" id="KW-0175">Coiled coil</keyword>
<dbReference type="InterPro" id="IPR000884">
    <property type="entry name" value="TSP1_rpt"/>
</dbReference>
<dbReference type="CDD" id="cd00454">
    <property type="entry name" value="TrHb1_N"/>
    <property type="match status" value="8"/>
</dbReference>
<dbReference type="GO" id="GO:0046872">
    <property type="term" value="F:metal ion binding"/>
    <property type="evidence" value="ECO:0007669"/>
    <property type="project" value="UniProtKB-KW"/>
</dbReference>
<dbReference type="GO" id="GO:0020037">
    <property type="term" value="F:heme binding"/>
    <property type="evidence" value="ECO:0007669"/>
    <property type="project" value="InterPro"/>
</dbReference>
<dbReference type="Gene3D" id="2.20.100.10">
    <property type="entry name" value="Thrombospondin type-1 (TSP1) repeat"/>
    <property type="match status" value="1"/>
</dbReference>
<feature type="compositionally biased region" description="Basic and acidic residues" evidence="6">
    <location>
        <begin position="3799"/>
        <end position="3809"/>
    </location>
</feature>
<feature type="region of interest" description="Disordered" evidence="6">
    <location>
        <begin position="2987"/>
        <end position="3031"/>
    </location>
</feature>